<name>A0A3P3YJ64_PLABS</name>
<evidence type="ECO:0000313" key="7">
    <source>
        <dbReference type="Proteomes" id="UP000290189"/>
    </source>
</evidence>
<sequence length="1130" mass="118222">MSSFLRTGSHALASPGKPPLIGSSASALTSPTPPTPPPTTTSAVSRTPGRSRRPTGSGAAAAALDRNEFRVVEVVAPCPSIVRQTIRSAPSIASVSARLHPSGYAVVVSPTRLVVWNACRPDEPAHAITLDDASGGGDDDAREPAAADRVALIYDRPVEQRTCTGLLYARAHGHVVFVGDLQGAGTAAARHLRLDLHDSETVTVVEMVNARLFLLGTSQNRLVQVDVGRESGGALDAHVVVVAGGGDGHRRASMLTRVVTALAPLSSSSSSSSSSDLLPYLSLCSPAPLTALALTPTTISEVAASETGAWSVAWSTSAPVDDMALAPNLSACHLVDLACVRHRVVVLTAARYGPLNRTRYAVALYDRRAGAGLVPVHRACPIDAFDTDDDDGSSGGNDDDDGQTHGWGGRAARVDLSDQDPALAFVYGRRSVAIVDLSTGASDCVRFDDGLLGGGRCRDHRGCFFVSAAHGVVCVRLARGPPTTAILHERPGAALGLPSAFTAFQQARIANCRALLAPLLTSASLADDVERLSTAIVDGGDTPLADRQARHAAFCEFLRSMPSSPGAATADNDDGNIWARLPPGTRSTLRAHADALDLALATQAIVGAPAAQFPEVVPGARPRFDAVRRRVLRRALRAAGLPAPDTARVEDMFFARVSQFTDVLPGLVDALGDAPDDQDVALQVVFVCRVVRVVFSVADENADQQAAPDPTSWMFTGRVRAALRTLLTHLARLPASTGGADAVQPGFVASAYFHVASILCGTYLSESGANPCAAGADLDAVYKRDRDQAGQTLLSLCAAEGVAAAADGGDGRPASPTARFELAFAFGERFADLSLLAQLCARCARADRADAYLREHGRPYGLATLAVLLQARRYDDVMRWAAVHPDWVGDVLADHPLLAWVPDLDRGDYAPASAALKRVADDDHVALRLRRACNALSKLAYLTSARDDDKDDDDDAELADLNAQRAVLDAQGVLRAGDSVVVSGSERIRRLIGQGRAASPADVADASLVAAARLIRMTGDGDVADLLDAVVGVDGDTVASLAAPLRFATGTTEQAVEQVGAGRCLTGRVLRELAQGLDDRGADALLDVVARFVDTLPGEPSAADLGPVLNALARYAVAEGRRRRRPAPAP</sequence>
<proteinExistence type="inferred from homology"/>
<feature type="region of interest" description="Disordered" evidence="5">
    <location>
        <begin position="387"/>
        <end position="409"/>
    </location>
</feature>
<dbReference type="InterPro" id="IPR015943">
    <property type="entry name" value="WD40/YVTN_repeat-like_dom_sf"/>
</dbReference>
<evidence type="ECO:0000313" key="6">
    <source>
        <dbReference type="EMBL" id="SPR00248.1"/>
    </source>
</evidence>
<organism evidence="6 7">
    <name type="scientific">Plasmodiophora brassicae</name>
    <name type="common">Clubroot disease agent</name>
    <dbReference type="NCBI Taxonomy" id="37360"/>
    <lineage>
        <taxon>Eukaryota</taxon>
        <taxon>Sar</taxon>
        <taxon>Rhizaria</taxon>
        <taxon>Endomyxa</taxon>
        <taxon>Phytomyxea</taxon>
        <taxon>Plasmodiophorida</taxon>
        <taxon>Plasmodiophoridae</taxon>
        <taxon>Plasmodiophora</taxon>
    </lineage>
</organism>
<feature type="region of interest" description="Disordered" evidence="5">
    <location>
        <begin position="1"/>
        <end position="62"/>
    </location>
</feature>
<gene>
    <name evidence="6" type="ORF">PLBR_LOCUS7463</name>
</gene>
<evidence type="ECO:0000256" key="3">
    <source>
        <dbReference type="ARBA" id="ARBA00022448"/>
    </source>
</evidence>
<evidence type="ECO:0000256" key="1">
    <source>
        <dbReference type="ARBA" id="ARBA00004123"/>
    </source>
</evidence>
<dbReference type="GO" id="GO:0006606">
    <property type="term" value="P:protein import into nucleus"/>
    <property type="evidence" value="ECO:0007669"/>
    <property type="project" value="TreeGrafter"/>
</dbReference>
<comment type="subcellular location">
    <subcellularLocation>
        <location evidence="1">Nucleus</location>
    </subcellularLocation>
</comment>
<dbReference type="InterPro" id="IPR037624">
    <property type="entry name" value="Nup133-like"/>
</dbReference>
<dbReference type="GO" id="GO:0016973">
    <property type="term" value="P:poly(A)+ mRNA export from nucleus"/>
    <property type="evidence" value="ECO:0007669"/>
    <property type="project" value="TreeGrafter"/>
</dbReference>
<geneLocation type="mitochondrion" evidence="6"/>
<keyword evidence="4" id="KW-0539">Nucleus</keyword>
<evidence type="ECO:0000256" key="5">
    <source>
        <dbReference type="SAM" id="MobiDB-lite"/>
    </source>
</evidence>
<dbReference type="SUPFAM" id="SSF117289">
    <property type="entry name" value="Nucleoporin domain"/>
    <property type="match status" value="1"/>
</dbReference>
<dbReference type="GO" id="GO:0000972">
    <property type="term" value="P:transcription-dependent tethering of RNA polymerase II gene DNA at nuclear periphery"/>
    <property type="evidence" value="ECO:0007669"/>
    <property type="project" value="TreeGrafter"/>
</dbReference>
<dbReference type="PANTHER" id="PTHR13405:SF11">
    <property type="entry name" value="NUCLEAR PORE COMPLEX PROTEIN NUP133"/>
    <property type="match status" value="1"/>
</dbReference>
<keyword evidence="6" id="KW-0496">Mitochondrion</keyword>
<dbReference type="Gene3D" id="2.130.10.10">
    <property type="entry name" value="YVTN repeat-like/Quinoprotein amine dehydrogenase"/>
    <property type="match status" value="1"/>
</dbReference>
<dbReference type="GO" id="GO:0031080">
    <property type="term" value="C:nuclear pore outer ring"/>
    <property type="evidence" value="ECO:0007669"/>
    <property type="project" value="TreeGrafter"/>
</dbReference>
<dbReference type="EMBL" id="OVEO01000013">
    <property type="protein sequence ID" value="SPR00248.1"/>
    <property type="molecule type" value="Genomic_DNA"/>
</dbReference>
<accession>A0A3P3YJ64</accession>
<dbReference type="AlphaFoldDB" id="A0A3P3YJ64"/>
<dbReference type="Proteomes" id="UP000290189">
    <property type="component" value="Unassembled WGS sequence"/>
</dbReference>
<evidence type="ECO:0000256" key="4">
    <source>
        <dbReference type="ARBA" id="ARBA00023242"/>
    </source>
</evidence>
<dbReference type="Gene3D" id="1.20.58.1380">
    <property type="match status" value="1"/>
</dbReference>
<dbReference type="PANTHER" id="PTHR13405">
    <property type="entry name" value="NUCLEAR PORE COMPLEX PROTEIN NUP133"/>
    <property type="match status" value="1"/>
</dbReference>
<comment type="similarity">
    <text evidence="2">Belongs to the nucleoporin Nup133 family.</text>
</comment>
<reference evidence="6 7" key="1">
    <citation type="submission" date="2018-03" db="EMBL/GenBank/DDBJ databases">
        <authorList>
            <person name="Fogelqvist J."/>
        </authorList>
    </citation>
    <scope>NUCLEOTIDE SEQUENCE [LARGE SCALE GENOMIC DNA]</scope>
</reference>
<protein>
    <submittedName>
        <fullName evidence="6">Uncharacterized protein</fullName>
    </submittedName>
</protein>
<feature type="compositionally biased region" description="Acidic residues" evidence="5">
    <location>
        <begin position="387"/>
        <end position="401"/>
    </location>
</feature>
<keyword evidence="3" id="KW-0813">Transport</keyword>
<dbReference type="GO" id="GO:0017056">
    <property type="term" value="F:structural constituent of nuclear pore"/>
    <property type="evidence" value="ECO:0007669"/>
    <property type="project" value="InterPro"/>
</dbReference>
<evidence type="ECO:0000256" key="2">
    <source>
        <dbReference type="ARBA" id="ARBA00005569"/>
    </source>
</evidence>